<evidence type="ECO:0008006" key="3">
    <source>
        <dbReference type="Google" id="ProtNLM"/>
    </source>
</evidence>
<organism evidence="1 2">
    <name type="scientific">Biostraticola tofi</name>
    <dbReference type="NCBI Taxonomy" id="466109"/>
    <lineage>
        <taxon>Bacteria</taxon>
        <taxon>Pseudomonadati</taxon>
        <taxon>Pseudomonadota</taxon>
        <taxon>Gammaproteobacteria</taxon>
        <taxon>Enterobacterales</taxon>
        <taxon>Bruguierivoracaceae</taxon>
        <taxon>Biostraticola</taxon>
    </lineage>
</organism>
<keyword evidence="2" id="KW-1185">Reference proteome</keyword>
<evidence type="ECO:0000313" key="1">
    <source>
        <dbReference type="EMBL" id="TCV94341.1"/>
    </source>
</evidence>
<dbReference type="Proteomes" id="UP000295719">
    <property type="component" value="Unassembled WGS sequence"/>
</dbReference>
<name>A0A4R3YPP4_9GAMM</name>
<protein>
    <recommendedName>
        <fullName evidence="3">Tir chaperone family protein CesT</fullName>
    </recommendedName>
</protein>
<reference evidence="1 2" key="1">
    <citation type="submission" date="2019-03" db="EMBL/GenBank/DDBJ databases">
        <title>Genomic Encyclopedia of Type Strains, Phase IV (KMG-IV): sequencing the most valuable type-strain genomes for metagenomic binning, comparative biology and taxonomic classification.</title>
        <authorList>
            <person name="Goeker M."/>
        </authorList>
    </citation>
    <scope>NUCLEOTIDE SEQUENCE [LARGE SCALE GENOMIC DNA]</scope>
    <source>
        <strain evidence="1 2">DSM 19580</strain>
    </source>
</reference>
<sequence>MNNTIVEAFAYWGIVPESEAEMQVIIDRHHRRWVIEYPRNSEVFTLYCKLNRQPCSESEAREWLGLNFQRSIMSCAWAGLNHDGLVLGVTLPNSSVNASQLLSLFENMFLLRATLEMKFS</sequence>
<dbReference type="EMBL" id="SMCR01000007">
    <property type="protein sequence ID" value="TCV94341.1"/>
    <property type="molecule type" value="Genomic_DNA"/>
</dbReference>
<evidence type="ECO:0000313" key="2">
    <source>
        <dbReference type="Proteomes" id="UP000295719"/>
    </source>
</evidence>
<gene>
    <name evidence="1" type="ORF">EDC52_10782</name>
</gene>
<dbReference type="RefSeq" id="WP_131866071.1">
    <property type="nucleotide sequence ID" value="NZ_SMCR01000007.1"/>
</dbReference>
<proteinExistence type="predicted"/>
<comment type="caution">
    <text evidence="1">The sequence shown here is derived from an EMBL/GenBank/DDBJ whole genome shotgun (WGS) entry which is preliminary data.</text>
</comment>
<accession>A0A4R3YPP4</accession>
<dbReference type="AlphaFoldDB" id="A0A4R3YPP4"/>